<evidence type="ECO:0000256" key="1">
    <source>
        <dbReference type="ARBA" id="ARBA00004496"/>
    </source>
</evidence>
<dbReference type="InterPro" id="IPR045098">
    <property type="entry name" value="Fyv10_fam"/>
</dbReference>
<keyword evidence="5" id="KW-0862">Zinc</keyword>
<dbReference type="InterPro" id="IPR006595">
    <property type="entry name" value="CTLH_C"/>
</dbReference>
<dbReference type="InterPro" id="IPR013083">
    <property type="entry name" value="Znf_RING/FYVE/PHD"/>
</dbReference>
<keyword evidence="3" id="KW-0479">Metal-binding</keyword>
<evidence type="ECO:0000256" key="6">
    <source>
        <dbReference type="PROSITE-ProRule" id="PRU01215"/>
    </source>
</evidence>
<accession>A0A9D4TJN0</accession>
<name>A0A9D4TJN0_CHLVU</name>
<dbReference type="AlphaFoldDB" id="A0A9D4TJN0"/>
<dbReference type="Gene3D" id="3.30.40.10">
    <property type="entry name" value="Zinc/RING finger domain, C3HC4 (zinc finger)"/>
    <property type="match status" value="1"/>
</dbReference>
<comment type="subcellular location">
    <subcellularLocation>
        <location evidence="1">Cytoplasm</location>
    </subcellularLocation>
</comment>
<dbReference type="PROSITE" id="PS50896">
    <property type="entry name" value="LISH"/>
    <property type="match status" value="1"/>
</dbReference>
<dbReference type="PANTHER" id="PTHR12170:SF3">
    <property type="entry name" value="GH10162P"/>
    <property type="match status" value="1"/>
</dbReference>
<evidence type="ECO:0000259" key="7">
    <source>
        <dbReference type="PROSITE" id="PS50897"/>
    </source>
</evidence>
<dbReference type="GO" id="GO:0005737">
    <property type="term" value="C:cytoplasm"/>
    <property type="evidence" value="ECO:0007669"/>
    <property type="project" value="UniProtKB-SubCell"/>
</dbReference>
<evidence type="ECO:0000313" key="10">
    <source>
        <dbReference type="Proteomes" id="UP001055712"/>
    </source>
</evidence>
<dbReference type="InterPro" id="IPR006594">
    <property type="entry name" value="LisH"/>
</dbReference>
<keyword evidence="4 6" id="KW-0863">Zinc-finger</keyword>
<evidence type="ECO:0000256" key="4">
    <source>
        <dbReference type="ARBA" id="ARBA00022771"/>
    </source>
</evidence>
<evidence type="ECO:0000256" key="2">
    <source>
        <dbReference type="ARBA" id="ARBA00022490"/>
    </source>
</evidence>
<reference evidence="9" key="1">
    <citation type="journal article" date="2019" name="Plant J.">
        <title>Chlorella vulgaris genome assembly and annotation reveals the molecular basis for metabolic acclimation to high light conditions.</title>
        <authorList>
            <person name="Cecchin M."/>
            <person name="Marcolungo L."/>
            <person name="Rossato M."/>
            <person name="Girolomoni L."/>
            <person name="Cosentino E."/>
            <person name="Cuine S."/>
            <person name="Li-Beisson Y."/>
            <person name="Delledonne M."/>
            <person name="Ballottari M."/>
        </authorList>
    </citation>
    <scope>NUCLEOTIDE SEQUENCE</scope>
    <source>
        <strain evidence="9">211/11P</strain>
    </source>
</reference>
<proteinExistence type="predicted"/>
<comment type="caution">
    <text evidence="9">The sequence shown here is derived from an EMBL/GenBank/DDBJ whole genome shotgun (WGS) entry which is preliminary data.</text>
</comment>
<dbReference type="InterPro" id="IPR024964">
    <property type="entry name" value="CTLH/CRA"/>
</dbReference>
<dbReference type="GO" id="GO:0061630">
    <property type="term" value="F:ubiquitin protein ligase activity"/>
    <property type="evidence" value="ECO:0007669"/>
    <property type="project" value="InterPro"/>
</dbReference>
<dbReference type="InterPro" id="IPR027370">
    <property type="entry name" value="Znf-RING_euk"/>
</dbReference>
<dbReference type="InterPro" id="IPR044063">
    <property type="entry name" value="ZF_RING_GID"/>
</dbReference>
<feature type="domain" description="RING-Gid-type" evidence="8">
    <location>
        <begin position="345"/>
        <end position="388"/>
    </location>
</feature>
<dbReference type="InterPro" id="IPR013144">
    <property type="entry name" value="CRA_dom"/>
</dbReference>
<gene>
    <name evidence="9" type="ORF">D9Q98_007174</name>
</gene>
<dbReference type="GO" id="GO:0034657">
    <property type="term" value="C:GID complex"/>
    <property type="evidence" value="ECO:0007669"/>
    <property type="project" value="TreeGrafter"/>
</dbReference>
<evidence type="ECO:0000256" key="5">
    <source>
        <dbReference type="ARBA" id="ARBA00022833"/>
    </source>
</evidence>
<dbReference type="CDD" id="cd16652">
    <property type="entry name" value="dRING_Rmd5p-like"/>
    <property type="match status" value="1"/>
</dbReference>
<dbReference type="SMART" id="SM00757">
    <property type="entry name" value="CRA"/>
    <property type="match status" value="1"/>
</dbReference>
<keyword evidence="10" id="KW-1185">Reference proteome</keyword>
<dbReference type="PROSITE" id="PS50897">
    <property type="entry name" value="CTLH"/>
    <property type="match status" value="1"/>
</dbReference>
<dbReference type="GO" id="GO:0043161">
    <property type="term" value="P:proteasome-mediated ubiquitin-dependent protein catabolic process"/>
    <property type="evidence" value="ECO:0007669"/>
    <property type="project" value="InterPro"/>
</dbReference>
<dbReference type="Pfam" id="PF10607">
    <property type="entry name" value="CTLH"/>
    <property type="match status" value="1"/>
</dbReference>
<dbReference type="Proteomes" id="UP001055712">
    <property type="component" value="Unassembled WGS sequence"/>
</dbReference>
<dbReference type="SUPFAM" id="SSF57850">
    <property type="entry name" value="RING/U-box"/>
    <property type="match status" value="1"/>
</dbReference>
<evidence type="ECO:0000313" key="9">
    <source>
        <dbReference type="EMBL" id="KAI3427239.1"/>
    </source>
</evidence>
<keyword evidence="2" id="KW-0963">Cytoplasm</keyword>
<evidence type="ECO:0000259" key="8">
    <source>
        <dbReference type="PROSITE" id="PS51867"/>
    </source>
</evidence>
<sequence>MAAAAQAATAAAAADVEAALLEVGRVTRKQEACHASSLAAVSKMLQAVSAARQRLLTNAAAQPQAVLAGLHAELAGAGVAKAMTADTKELHGSVSKLGKIVDRSFSQDIAKAYKPDRPLRPAALNQVIAEHLFQEGRFQVGQLFVEEAGVAEGDALKRPYQSMHSVLQEIQRQNLSPALEWVRQHDAQLRGPGGEPSAFEFSLHRLAFLSLLKREGQAAAVAYARQHFGRFRASQMAAIQRLMGALCFSKRVAAGRASPYGDLLTEDLWGNLARDFVRQCCVLLGQAQDSPLLVTVAAGAAALPTLLKLAAVIGDQSVGELSDAEQLPVEVPLGQEFVFHSVFACPVSRDQSTADNPPMLLPCGHCICKASIFKIAKAANRSFKCPYCPAECTPRDCQELVFPDME</sequence>
<reference evidence="9" key="2">
    <citation type="submission" date="2020-11" db="EMBL/GenBank/DDBJ databases">
        <authorList>
            <person name="Cecchin M."/>
            <person name="Marcolungo L."/>
            <person name="Rossato M."/>
            <person name="Girolomoni L."/>
            <person name="Cosentino E."/>
            <person name="Cuine S."/>
            <person name="Li-Beisson Y."/>
            <person name="Delledonne M."/>
            <person name="Ballottari M."/>
        </authorList>
    </citation>
    <scope>NUCLEOTIDE SEQUENCE</scope>
    <source>
        <strain evidence="9">211/11P</strain>
        <tissue evidence="9">Whole cell</tissue>
    </source>
</reference>
<organism evidence="9 10">
    <name type="scientific">Chlorella vulgaris</name>
    <name type="common">Green alga</name>
    <dbReference type="NCBI Taxonomy" id="3077"/>
    <lineage>
        <taxon>Eukaryota</taxon>
        <taxon>Viridiplantae</taxon>
        <taxon>Chlorophyta</taxon>
        <taxon>core chlorophytes</taxon>
        <taxon>Trebouxiophyceae</taxon>
        <taxon>Chlorellales</taxon>
        <taxon>Chlorellaceae</taxon>
        <taxon>Chlorella clade</taxon>
        <taxon>Chlorella</taxon>
    </lineage>
</organism>
<feature type="domain" description="CTLH" evidence="7">
    <location>
        <begin position="159"/>
        <end position="219"/>
    </location>
</feature>
<evidence type="ECO:0000256" key="3">
    <source>
        <dbReference type="ARBA" id="ARBA00022723"/>
    </source>
</evidence>
<dbReference type="Pfam" id="PF13445">
    <property type="entry name" value="zf-RING_UBOX"/>
    <property type="match status" value="1"/>
</dbReference>
<protein>
    <submittedName>
        <fullName evidence="9">Uncharacterized protein</fullName>
    </submittedName>
</protein>
<dbReference type="EMBL" id="SIDB01000010">
    <property type="protein sequence ID" value="KAI3427239.1"/>
    <property type="molecule type" value="Genomic_DNA"/>
</dbReference>
<dbReference type="OrthoDB" id="1933281at2759"/>
<dbReference type="GO" id="GO:0005634">
    <property type="term" value="C:nucleus"/>
    <property type="evidence" value="ECO:0007669"/>
    <property type="project" value="TreeGrafter"/>
</dbReference>
<dbReference type="FunFam" id="3.30.40.10:FF:000143">
    <property type="entry name" value="Regulator of gluconeogenesis Rmd5"/>
    <property type="match status" value="1"/>
</dbReference>
<dbReference type="SMART" id="SM00184">
    <property type="entry name" value="RING"/>
    <property type="match status" value="1"/>
</dbReference>
<dbReference type="InterPro" id="IPR037683">
    <property type="entry name" value="Rmd5_dRing"/>
</dbReference>
<feature type="zinc finger region" description="RING-Gid-type" evidence="6">
    <location>
        <begin position="345"/>
        <end position="388"/>
    </location>
</feature>
<dbReference type="PROSITE" id="PS51867">
    <property type="entry name" value="ZF_RING_GID"/>
    <property type="match status" value="1"/>
</dbReference>
<dbReference type="PANTHER" id="PTHR12170">
    <property type="entry name" value="MACROPHAGE ERYTHROBLAST ATTACHER-RELATED"/>
    <property type="match status" value="1"/>
</dbReference>
<dbReference type="GO" id="GO:0008270">
    <property type="term" value="F:zinc ion binding"/>
    <property type="evidence" value="ECO:0007669"/>
    <property type="project" value="UniProtKB-KW"/>
</dbReference>
<dbReference type="InterPro" id="IPR001841">
    <property type="entry name" value="Znf_RING"/>
</dbReference>